<evidence type="ECO:0000256" key="2">
    <source>
        <dbReference type="ARBA" id="ARBA00022540"/>
    </source>
</evidence>
<dbReference type="CDD" id="cd00527">
    <property type="entry name" value="IF6"/>
    <property type="match status" value="1"/>
</dbReference>
<accession>A0A6U0HUK2</accession>
<dbReference type="Pfam" id="PF01912">
    <property type="entry name" value="eIF-6"/>
    <property type="match status" value="1"/>
</dbReference>
<keyword evidence="1 5" id="KW-0963">Cytoplasm</keyword>
<dbReference type="GO" id="GO:0005730">
    <property type="term" value="C:nucleolus"/>
    <property type="evidence" value="ECO:0007669"/>
    <property type="project" value="UniProtKB-SubCell"/>
</dbReference>
<comment type="function">
    <text evidence="5">Binds to the 60S ribosomal subunit and prevents its association with the 40S ribosomal subunit to form the 80S initiation complex in the cytoplasm. May also be involved in ribosome biogenesis.</text>
</comment>
<dbReference type="NCBIfam" id="TIGR00323">
    <property type="entry name" value="eIF-6"/>
    <property type="match status" value="1"/>
</dbReference>
<dbReference type="PANTHER" id="PTHR10784">
    <property type="entry name" value="TRANSLATION INITIATION FACTOR 6"/>
    <property type="match status" value="1"/>
</dbReference>
<gene>
    <name evidence="5" type="primary">EIF6</name>
    <name evidence="6" type="ORF">MPUS1402_LOCUS5691</name>
    <name evidence="7" type="ORF">MPUS1402_LOCUS5693</name>
</gene>
<dbReference type="GO" id="GO:0003743">
    <property type="term" value="F:translation initiation factor activity"/>
    <property type="evidence" value="ECO:0007669"/>
    <property type="project" value="UniProtKB-UniRule"/>
</dbReference>
<dbReference type="PIRSF" id="PIRSF006413">
    <property type="entry name" value="IF-6"/>
    <property type="match status" value="1"/>
</dbReference>
<reference evidence="7" key="1">
    <citation type="submission" date="2021-01" db="EMBL/GenBank/DDBJ databases">
        <authorList>
            <person name="Corre E."/>
            <person name="Pelletier E."/>
            <person name="Niang G."/>
            <person name="Scheremetjew M."/>
            <person name="Finn R."/>
            <person name="Kale V."/>
            <person name="Holt S."/>
            <person name="Cochrane G."/>
            <person name="Meng A."/>
            <person name="Brown T."/>
            <person name="Cohen L."/>
        </authorList>
    </citation>
    <scope>NUCLEOTIDE SEQUENCE</scope>
    <source>
        <strain evidence="7">RCC1614</strain>
    </source>
</reference>
<dbReference type="AlphaFoldDB" id="A0A6U0HUK2"/>
<keyword evidence="3 5" id="KW-0648">Protein biosynthesis</keyword>
<name>A0A6U0HUK2_MICPS</name>
<keyword evidence="5" id="KW-0690">Ribosome biogenesis</keyword>
<dbReference type="EMBL" id="HBDY01007730">
    <property type="protein sequence ID" value="CAD8237456.1"/>
    <property type="molecule type" value="Transcribed_RNA"/>
</dbReference>
<dbReference type="SMART" id="SM00654">
    <property type="entry name" value="eIF6"/>
    <property type="match status" value="1"/>
</dbReference>
<proteinExistence type="inferred from homology"/>
<dbReference type="GO" id="GO:0042273">
    <property type="term" value="P:ribosomal large subunit biogenesis"/>
    <property type="evidence" value="ECO:0007669"/>
    <property type="project" value="UniProtKB-UniRule"/>
</dbReference>
<dbReference type="HAMAP" id="MF_00032">
    <property type="entry name" value="eIF_6"/>
    <property type="match status" value="1"/>
</dbReference>
<keyword evidence="4 5" id="KW-0539">Nucleus</keyword>
<evidence type="ECO:0000256" key="3">
    <source>
        <dbReference type="ARBA" id="ARBA00022917"/>
    </source>
</evidence>
<evidence type="ECO:0000256" key="4">
    <source>
        <dbReference type="ARBA" id="ARBA00023242"/>
    </source>
</evidence>
<dbReference type="GO" id="GO:0005737">
    <property type="term" value="C:cytoplasm"/>
    <property type="evidence" value="ECO:0007669"/>
    <property type="project" value="UniProtKB-SubCell"/>
</dbReference>
<dbReference type="Gene3D" id="3.75.10.10">
    <property type="entry name" value="L-arginine/glycine Amidinotransferase, Chain A"/>
    <property type="match status" value="1"/>
</dbReference>
<sequence length="245" mass="26348">MAVRHQYENSNDIGVFANLTNAYCLTAVGGSENFYSVFQNELSNDIPVVKTSIAGTRLVGRMTVGNKNGVLLPNSTTDQEALHIRNSLPDEVLVQRVDERLSALGNCIACNDYVALIHPDLDEETEEIVSDVLGVEVFRQTIAGNILVGSYCAFSNQGGIVHPHTKIEDLDELSALLQVPLVAGTVNRGSDVISAGLIANDWTAFCGLDTTSTELQVVENIFKLKSAQSSALVTNLRASLVDVLV</sequence>
<dbReference type="SUPFAM" id="SSF55909">
    <property type="entry name" value="Pentein"/>
    <property type="match status" value="1"/>
</dbReference>
<dbReference type="FunFam" id="3.75.10.10:FF:000001">
    <property type="entry name" value="Eukaryotic translation initiation factor 6"/>
    <property type="match status" value="1"/>
</dbReference>
<dbReference type="EMBL" id="HBDY01007732">
    <property type="protein sequence ID" value="CAD8237460.1"/>
    <property type="molecule type" value="Transcribed_RNA"/>
</dbReference>
<dbReference type="GO" id="GO:0043023">
    <property type="term" value="F:ribosomal large subunit binding"/>
    <property type="evidence" value="ECO:0007669"/>
    <property type="project" value="UniProtKB-UniRule"/>
</dbReference>
<organism evidence="7">
    <name type="scientific">Micromonas pusilla</name>
    <name type="common">Picoplanktonic green alga</name>
    <name type="synonym">Chromulina pusilla</name>
    <dbReference type="NCBI Taxonomy" id="38833"/>
    <lineage>
        <taxon>Eukaryota</taxon>
        <taxon>Viridiplantae</taxon>
        <taxon>Chlorophyta</taxon>
        <taxon>Mamiellophyceae</taxon>
        <taxon>Mamiellales</taxon>
        <taxon>Mamiellaceae</taxon>
        <taxon>Micromonas</taxon>
    </lineage>
</organism>
<evidence type="ECO:0000313" key="7">
    <source>
        <dbReference type="EMBL" id="CAD8237460.1"/>
    </source>
</evidence>
<dbReference type="GO" id="GO:0042256">
    <property type="term" value="P:cytosolic ribosome assembly"/>
    <property type="evidence" value="ECO:0007669"/>
    <property type="project" value="UniProtKB-UniRule"/>
</dbReference>
<keyword evidence="2 5" id="KW-0396">Initiation factor</keyword>
<comment type="subunit">
    <text evidence="5">Monomer. Associates with the 60S ribosomal subunit.</text>
</comment>
<evidence type="ECO:0000256" key="5">
    <source>
        <dbReference type="HAMAP-Rule" id="MF_03132"/>
    </source>
</evidence>
<comment type="similarity">
    <text evidence="5">Belongs to the eIF-6 family.</text>
</comment>
<protein>
    <recommendedName>
        <fullName evidence="5">Eukaryotic translation initiation factor 6</fullName>
        <shortName evidence="5">eIF-6</shortName>
    </recommendedName>
</protein>
<evidence type="ECO:0000313" key="6">
    <source>
        <dbReference type="EMBL" id="CAD8237456.1"/>
    </source>
</evidence>
<dbReference type="InterPro" id="IPR002769">
    <property type="entry name" value="eIF6"/>
</dbReference>
<comment type="subcellular location">
    <subcellularLocation>
        <location evidence="5">Cytoplasm</location>
    </subcellularLocation>
    <subcellularLocation>
        <location evidence="5">Nucleus</location>
        <location evidence="5">Nucleolus</location>
    </subcellularLocation>
    <text evidence="5">Shuttles between cytoplasm and nucleus/nucleolus.</text>
</comment>
<evidence type="ECO:0000256" key="1">
    <source>
        <dbReference type="ARBA" id="ARBA00022490"/>
    </source>
</evidence>